<organism evidence="3">
    <name type="scientific">Sarcoptes scabiei</name>
    <name type="common">Itch mite</name>
    <name type="synonym">Acarus scabiei</name>
    <dbReference type="NCBI Taxonomy" id="52283"/>
    <lineage>
        <taxon>Eukaryota</taxon>
        <taxon>Metazoa</taxon>
        <taxon>Ecdysozoa</taxon>
        <taxon>Arthropoda</taxon>
        <taxon>Chelicerata</taxon>
        <taxon>Arachnida</taxon>
        <taxon>Acari</taxon>
        <taxon>Acariformes</taxon>
        <taxon>Sarcoptiformes</taxon>
        <taxon>Astigmata</taxon>
        <taxon>Psoroptidia</taxon>
        <taxon>Sarcoptoidea</taxon>
        <taxon>Sarcoptidae</taxon>
        <taxon>Sarcoptinae</taxon>
        <taxon>Sarcoptes</taxon>
    </lineage>
</organism>
<dbReference type="GO" id="GO:0045944">
    <property type="term" value="P:positive regulation of transcription by RNA polymerase II"/>
    <property type="evidence" value="ECO:0007669"/>
    <property type="project" value="TreeGrafter"/>
</dbReference>
<dbReference type="GO" id="GO:0005634">
    <property type="term" value="C:nucleus"/>
    <property type="evidence" value="ECO:0007669"/>
    <property type="project" value="TreeGrafter"/>
</dbReference>
<dbReference type="Gene3D" id="4.10.280.10">
    <property type="entry name" value="Helix-loop-helix DNA-binding domain"/>
    <property type="match status" value="1"/>
</dbReference>
<dbReference type="PANTHER" id="PTHR19290">
    <property type="entry name" value="BASIC HELIX-LOOP-HELIX PROTEIN NEUROGENIN-RELATED"/>
    <property type="match status" value="1"/>
</dbReference>
<keyword evidence="5" id="KW-1185">Reference proteome</keyword>
<dbReference type="SMART" id="SM00353">
    <property type="entry name" value="HLH"/>
    <property type="match status" value="1"/>
</dbReference>
<dbReference type="OrthoDB" id="5969565at2759"/>
<dbReference type="GO" id="GO:0070888">
    <property type="term" value="F:E-box binding"/>
    <property type="evidence" value="ECO:0007669"/>
    <property type="project" value="TreeGrafter"/>
</dbReference>
<dbReference type="Pfam" id="PF00010">
    <property type="entry name" value="HLH"/>
    <property type="match status" value="1"/>
</dbReference>
<name>A0A834R204_SARSC</name>
<accession>A0A834R204</accession>
<sequence>MLSSDDESNSSTSSGLSSSKRSSNRQTNGEQEGSSRTRSSLDRNESVARLNRQRKHVQQTSSTISSRKKSSTSSTITANVQNRCRKGAITARDRNLRRLESNERERMRMHSLNDAFQSLREVIPHISKERKLSKIETLTLAKNYIVALTEFILSHDQKVTFTAEEFSSRSSKKSVTLSLSSSSSRFD</sequence>
<reference evidence="5" key="1">
    <citation type="journal article" date="2020" name="PLoS Negl. Trop. Dis.">
        <title>High-quality nuclear genome for Sarcoptes scabiei-A critical resource for a neglected parasite.</title>
        <authorList>
            <person name="Korhonen P.K."/>
            <person name="Gasser R.B."/>
            <person name="Ma G."/>
            <person name="Wang T."/>
            <person name="Stroehlein A.J."/>
            <person name="Young N.D."/>
            <person name="Ang C.S."/>
            <person name="Fernando D.D."/>
            <person name="Lu H.C."/>
            <person name="Taylor S."/>
            <person name="Reynolds S.L."/>
            <person name="Mofiz E."/>
            <person name="Najaraj S.H."/>
            <person name="Gowda H."/>
            <person name="Madugundu A."/>
            <person name="Renuse S."/>
            <person name="Holt D."/>
            <person name="Pandey A."/>
            <person name="Papenfuss A.T."/>
            <person name="Fischer K."/>
        </authorList>
    </citation>
    <scope>NUCLEOTIDE SEQUENCE [LARGE SCALE GENOMIC DNA]</scope>
</reference>
<dbReference type="GO" id="GO:0046983">
    <property type="term" value="F:protein dimerization activity"/>
    <property type="evidence" value="ECO:0007669"/>
    <property type="project" value="InterPro"/>
</dbReference>
<feature type="region of interest" description="Disordered" evidence="1">
    <location>
        <begin position="1"/>
        <end position="81"/>
    </location>
</feature>
<feature type="domain" description="BHLH" evidence="2">
    <location>
        <begin position="96"/>
        <end position="148"/>
    </location>
</feature>
<dbReference type="PANTHER" id="PTHR19290:SF167">
    <property type="entry name" value="PROTEIN DIMMED"/>
    <property type="match status" value="1"/>
</dbReference>
<dbReference type="EnsemblMetazoa" id="SSS_119s_mrna">
    <property type="protein sequence ID" value="KAF7488815.1"/>
    <property type="gene ID" value="SSS_119"/>
</dbReference>
<dbReference type="Proteomes" id="UP000070412">
    <property type="component" value="Unassembled WGS sequence"/>
</dbReference>
<evidence type="ECO:0000259" key="2">
    <source>
        <dbReference type="PROSITE" id="PS50888"/>
    </source>
</evidence>
<protein>
    <submittedName>
        <fullName evidence="3">Protein dimmed</fullName>
    </submittedName>
</protein>
<evidence type="ECO:0000313" key="5">
    <source>
        <dbReference type="Proteomes" id="UP000070412"/>
    </source>
</evidence>
<feature type="compositionally biased region" description="Low complexity" evidence="1">
    <location>
        <begin position="60"/>
        <end position="77"/>
    </location>
</feature>
<gene>
    <name evidence="3" type="primary">SSS_119g</name>
    <name evidence="3" type="ORF">SSS_119</name>
</gene>
<reference evidence="4" key="3">
    <citation type="submission" date="2022-06" db="UniProtKB">
        <authorList>
            <consortium name="EnsemblMetazoa"/>
        </authorList>
    </citation>
    <scope>IDENTIFICATION</scope>
</reference>
<dbReference type="EMBL" id="WVUK01000065">
    <property type="protein sequence ID" value="KAF7488815.1"/>
    <property type="molecule type" value="Genomic_DNA"/>
</dbReference>
<dbReference type="GO" id="GO:0061564">
    <property type="term" value="P:axon development"/>
    <property type="evidence" value="ECO:0007669"/>
    <property type="project" value="TreeGrafter"/>
</dbReference>
<evidence type="ECO:0000313" key="4">
    <source>
        <dbReference type="EnsemblMetazoa" id="KAF7488815.1"/>
    </source>
</evidence>
<dbReference type="GO" id="GO:0000981">
    <property type="term" value="F:DNA-binding transcription factor activity, RNA polymerase II-specific"/>
    <property type="evidence" value="ECO:0007669"/>
    <property type="project" value="TreeGrafter"/>
</dbReference>
<feature type="compositionally biased region" description="Low complexity" evidence="1">
    <location>
        <begin position="9"/>
        <end position="21"/>
    </location>
</feature>
<dbReference type="InterPro" id="IPR011598">
    <property type="entry name" value="bHLH_dom"/>
</dbReference>
<dbReference type="SUPFAM" id="SSF47459">
    <property type="entry name" value="HLH, helix-loop-helix DNA-binding domain"/>
    <property type="match status" value="1"/>
</dbReference>
<reference evidence="3" key="2">
    <citation type="submission" date="2020-01" db="EMBL/GenBank/DDBJ databases">
        <authorList>
            <person name="Korhonen P.K.K."/>
            <person name="Guangxu M.G."/>
            <person name="Wang T.W."/>
            <person name="Stroehlein A.J.S."/>
            <person name="Young N.D."/>
            <person name="Ang C.-S.A."/>
            <person name="Fernando D.W.F."/>
            <person name="Lu H.L."/>
            <person name="Taylor S.T."/>
            <person name="Ehtesham M.E.M."/>
            <person name="Najaraj S.H.N."/>
            <person name="Harsha G.H.G."/>
            <person name="Madugundu A.M."/>
            <person name="Renuse S.R."/>
            <person name="Holt D.H."/>
            <person name="Pandey A.P."/>
            <person name="Papenfuss A.P."/>
            <person name="Gasser R.B.G."/>
            <person name="Fischer K.F."/>
        </authorList>
    </citation>
    <scope>NUCLEOTIDE SEQUENCE</scope>
    <source>
        <strain evidence="3">SSS_KF_BRIS2020</strain>
    </source>
</reference>
<feature type="compositionally biased region" description="Basic and acidic residues" evidence="1">
    <location>
        <begin position="33"/>
        <end position="46"/>
    </location>
</feature>
<evidence type="ECO:0000256" key="1">
    <source>
        <dbReference type="SAM" id="MobiDB-lite"/>
    </source>
</evidence>
<dbReference type="GO" id="GO:0007423">
    <property type="term" value="P:sensory organ development"/>
    <property type="evidence" value="ECO:0007669"/>
    <property type="project" value="TreeGrafter"/>
</dbReference>
<dbReference type="InterPro" id="IPR036638">
    <property type="entry name" value="HLH_DNA-bd_sf"/>
</dbReference>
<dbReference type="InterPro" id="IPR050359">
    <property type="entry name" value="bHLH_transcription_factors"/>
</dbReference>
<evidence type="ECO:0000313" key="3">
    <source>
        <dbReference type="EMBL" id="KAF7488815.1"/>
    </source>
</evidence>
<dbReference type="OMA" id="ANVQNRC"/>
<dbReference type="PROSITE" id="PS50888">
    <property type="entry name" value="BHLH"/>
    <property type="match status" value="1"/>
</dbReference>
<dbReference type="AlphaFoldDB" id="A0A834R204"/>
<proteinExistence type="predicted"/>